<feature type="transmembrane region" description="Helical" evidence="1">
    <location>
        <begin position="6"/>
        <end position="23"/>
    </location>
</feature>
<keyword evidence="1" id="KW-1133">Transmembrane helix</keyword>
<dbReference type="EMBL" id="CP134145">
    <property type="protein sequence ID" value="WNC72217.1"/>
    <property type="molecule type" value="Genomic_DNA"/>
</dbReference>
<organism evidence="2 3">
    <name type="scientific">Thalassotalea psychrophila</name>
    <dbReference type="NCBI Taxonomy" id="3065647"/>
    <lineage>
        <taxon>Bacteria</taxon>
        <taxon>Pseudomonadati</taxon>
        <taxon>Pseudomonadota</taxon>
        <taxon>Gammaproteobacteria</taxon>
        <taxon>Alteromonadales</taxon>
        <taxon>Colwelliaceae</taxon>
        <taxon>Thalassotalea</taxon>
    </lineage>
</organism>
<proteinExistence type="predicted"/>
<feature type="transmembrane region" description="Helical" evidence="1">
    <location>
        <begin position="83"/>
        <end position="104"/>
    </location>
</feature>
<gene>
    <name evidence="2" type="ORF">RGQ13_19155</name>
</gene>
<name>A0ABY9TTR6_9GAMM</name>
<keyword evidence="3" id="KW-1185">Reference proteome</keyword>
<dbReference type="Proteomes" id="UP001258994">
    <property type="component" value="Chromosome"/>
</dbReference>
<reference evidence="3" key="1">
    <citation type="submission" date="2023-09" db="EMBL/GenBank/DDBJ databases">
        <authorList>
            <person name="Li S."/>
            <person name="Li X."/>
            <person name="Zhang C."/>
            <person name="Zhao Z."/>
        </authorList>
    </citation>
    <scope>NUCLEOTIDE SEQUENCE [LARGE SCALE GENOMIC DNA]</scope>
    <source>
        <strain evidence="3">SQ149</strain>
    </source>
</reference>
<evidence type="ECO:0000313" key="2">
    <source>
        <dbReference type="EMBL" id="WNC72217.1"/>
    </source>
</evidence>
<feature type="transmembrane region" description="Helical" evidence="1">
    <location>
        <begin position="44"/>
        <end position="63"/>
    </location>
</feature>
<keyword evidence="1" id="KW-0472">Membrane</keyword>
<protein>
    <submittedName>
        <fullName evidence="2">Uncharacterized protein</fullName>
    </submittedName>
</protein>
<feature type="transmembrane region" description="Helical" evidence="1">
    <location>
        <begin position="193"/>
        <end position="209"/>
    </location>
</feature>
<feature type="transmembrane region" description="Helical" evidence="1">
    <location>
        <begin position="116"/>
        <end position="139"/>
    </location>
</feature>
<accession>A0ABY9TTR6</accession>
<dbReference type="RefSeq" id="WP_348391336.1">
    <property type="nucleotide sequence ID" value="NZ_CP134145.1"/>
</dbReference>
<evidence type="ECO:0000313" key="3">
    <source>
        <dbReference type="Proteomes" id="UP001258994"/>
    </source>
</evidence>
<feature type="transmembrane region" description="Helical" evidence="1">
    <location>
        <begin position="151"/>
        <end position="173"/>
    </location>
</feature>
<sequence>MTIVDTVALSAAVLMVLFLLVYISKYTSKKSKELEISEFIPMAAWLRAGIFFCFFYLVSWATGTMEAIANSPLYTEEQLNDPVWVACVIGLFAFIIFAYWGIWAKNTMQFGRKLDLLPQLVFGLIWGTAFGQMFLSFWYLGVLIGPEWASWQLWIFAYICISVWQALLMDLYWDIYISPEHDTPKSIKMKVPLTHIPNVTLCLIFFAVYENQVIFIALQTVALVGCTIHMRMPAPWSKDKTLSARRVPSIFFGLPRCGGYVSDEEQQSVNLNK</sequence>
<evidence type="ECO:0000256" key="1">
    <source>
        <dbReference type="SAM" id="Phobius"/>
    </source>
</evidence>
<keyword evidence="1" id="KW-0812">Transmembrane</keyword>